<keyword evidence="4" id="KW-0547">Nucleotide-binding</keyword>
<comment type="caution">
    <text evidence="6">The sequence shown here is derived from an EMBL/GenBank/DDBJ whole genome shotgun (WGS) entry which is preliminary data.</text>
</comment>
<sequence length="115" mass="12980">MPFEETDSIHLDEMLDAATRLRAHLQRITVEAFEDDALVYDAVCLCLMRIGEGARLLSDAAKAQLPDVPWPDVINLRHRIAHGYSHLRGSVIWMTAMRSVPALEAALRTLRARMD</sequence>
<evidence type="ECO:0000313" key="6">
    <source>
        <dbReference type="EMBL" id="MBB5661612.1"/>
    </source>
</evidence>
<dbReference type="RefSeq" id="WP_123286112.1">
    <property type="nucleotide sequence ID" value="NZ_JACIJB010000013.1"/>
</dbReference>
<dbReference type="Pfam" id="PF01934">
    <property type="entry name" value="HepT-like"/>
    <property type="match status" value="1"/>
</dbReference>
<dbReference type="InterPro" id="IPR008201">
    <property type="entry name" value="HepT-like"/>
</dbReference>
<gene>
    <name evidence="6" type="ORF">FHS65_002377</name>
</gene>
<reference evidence="6 7" key="1">
    <citation type="submission" date="2020-08" db="EMBL/GenBank/DDBJ databases">
        <title>Genomic Encyclopedia of Type Strains, Phase IV (KMG-IV): sequencing the most valuable type-strain genomes for metagenomic binning, comparative biology and taxonomic classification.</title>
        <authorList>
            <person name="Goeker M."/>
        </authorList>
    </citation>
    <scope>NUCLEOTIDE SEQUENCE [LARGE SCALE GENOMIC DNA]</scope>
    <source>
        <strain evidence="6 7">DSM 24448</strain>
    </source>
</reference>
<protein>
    <submittedName>
        <fullName evidence="6">Uncharacterized protein with HEPN domain</fullName>
    </submittedName>
</protein>
<evidence type="ECO:0000313" key="7">
    <source>
        <dbReference type="Proteomes" id="UP000548978"/>
    </source>
</evidence>
<organism evidence="6 7">
    <name type="scientific">Brevundimonas halotolerans</name>
    <dbReference type="NCBI Taxonomy" id="69670"/>
    <lineage>
        <taxon>Bacteria</taxon>
        <taxon>Pseudomonadati</taxon>
        <taxon>Pseudomonadota</taxon>
        <taxon>Alphaproteobacteria</taxon>
        <taxon>Caulobacterales</taxon>
        <taxon>Caulobacteraceae</taxon>
        <taxon>Brevundimonas</taxon>
    </lineage>
</organism>
<dbReference type="EMBL" id="JACIJB010000013">
    <property type="protein sequence ID" value="MBB5661612.1"/>
    <property type="molecule type" value="Genomic_DNA"/>
</dbReference>
<dbReference type="OrthoDB" id="4829434at2"/>
<dbReference type="PANTHER" id="PTHR34139">
    <property type="entry name" value="UPF0331 PROTEIN MJ0127"/>
    <property type="match status" value="1"/>
</dbReference>
<dbReference type="GO" id="GO:0000166">
    <property type="term" value="F:nucleotide binding"/>
    <property type="evidence" value="ECO:0007669"/>
    <property type="project" value="UniProtKB-KW"/>
</dbReference>
<dbReference type="GO" id="GO:0110001">
    <property type="term" value="C:toxin-antitoxin complex"/>
    <property type="evidence" value="ECO:0007669"/>
    <property type="project" value="InterPro"/>
</dbReference>
<keyword evidence="3" id="KW-0540">Nuclease</keyword>
<evidence type="ECO:0000256" key="2">
    <source>
        <dbReference type="ARBA" id="ARBA00022649"/>
    </source>
</evidence>
<proteinExistence type="predicted"/>
<evidence type="ECO:0000256" key="4">
    <source>
        <dbReference type="ARBA" id="ARBA00022741"/>
    </source>
</evidence>
<dbReference type="AlphaFoldDB" id="A0A7W9E7Q6"/>
<name>A0A7W9E7Q6_9CAUL</name>
<evidence type="ECO:0000256" key="5">
    <source>
        <dbReference type="ARBA" id="ARBA00022801"/>
    </source>
</evidence>
<dbReference type="Proteomes" id="UP000548978">
    <property type="component" value="Unassembled WGS sequence"/>
</dbReference>
<keyword evidence="2" id="KW-1277">Toxin-antitoxin system</keyword>
<keyword evidence="5" id="KW-0378">Hydrolase</keyword>
<accession>A0A7W9E7Q6</accession>
<keyword evidence="1" id="KW-0597">Phosphoprotein</keyword>
<dbReference type="PANTHER" id="PTHR34139:SF1">
    <property type="entry name" value="RNASE MJ1380-RELATED"/>
    <property type="match status" value="1"/>
</dbReference>
<keyword evidence="7" id="KW-1185">Reference proteome</keyword>
<dbReference type="GO" id="GO:0016787">
    <property type="term" value="F:hydrolase activity"/>
    <property type="evidence" value="ECO:0007669"/>
    <property type="project" value="UniProtKB-KW"/>
</dbReference>
<evidence type="ECO:0000256" key="1">
    <source>
        <dbReference type="ARBA" id="ARBA00022553"/>
    </source>
</evidence>
<dbReference type="GO" id="GO:0004540">
    <property type="term" value="F:RNA nuclease activity"/>
    <property type="evidence" value="ECO:0007669"/>
    <property type="project" value="InterPro"/>
</dbReference>
<dbReference type="InterPro" id="IPR051813">
    <property type="entry name" value="HepT_RNase_toxin"/>
</dbReference>
<evidence type="ECO:0000256" key="3">
    <source>
        <dbReference type="ARBA" id="ARBA00022722"/>
    </source>
</evidence>